<comment type="subcellular location">
    <subcellularLocation>
        <location evidence="1">Cell outer membrane</location>
        <topology evidence="1">Multi-pass membrane protein</topology>
    </subcellularLocation>
</comment>
<keyword evidence="4 7" id="KW-0812">Transmembrane</keyword>
<dbReference type="AlphaFoldDB" id="A0AAU7ZUI2"/>
<dbReference type="GO" id="GO:0004180">
    <property type="term" value="F:carboxypeptidase activity"/>
    <property type="evidence" value="ECO:0007669"/>
    <property type="project" value="UniProtKB-KW"/>
</dbReference>
<feature type="transmembrane region" description="Helical" evidence="7">
    <location>
        <begin position="21"/>
        <end position="41"/>
    </location>
</feature>
<keyword evidence="10" id="KW-0378">Hydrolase</keyword>
<keyword evidence="10" id="KW-0645">Protease</keyword>
<keyword evidence="5 7" id="KW-0472">Membrane</keyword>
<dbReference type="GO" id="GO:0030246">
    <property type="term" value="F:carbohydrate binding"/>
    <property type="evidence" value="ECO:0007669"/>
    <property type="project" value="InterPro"/>
</dbReference>
<evidence type="ECO:0000256" key="6">
    <source>
        <dbReference type="ARBA" id="ARBA00023237"/>
    </source>
</evidence>
<dbReference type="Pfam" id="PF07715">
    <property type="entry name" value="Plug"/>
    <property type="match status" value="1"/>
</dbReference>
<dbReference type="PANTHER" id="PTHR30069:SF46">
    <property type="entry name" value="OAR PROTEIN"/>
    <property type="match status" value="1"/>
</dbReference>
<dbReference type="Gene3D" id="2.40.170.20">
    <property type="entry name" value="TonB-dependent receptor, beta-barrel domain"/>
    <property type="match status" value="1"/>
</dbReference>
<dbReference type="InterPro" id="IPR057601">
    <property type="entry name" value="Oar-like_b-barrel"/>
</dbReference>
<dbReference type="SUPFAM" id="SSF49452">
    <property type="entry name" value="Starch-binding domain-like"/>
    <property type="match status" value="1"/>
</dbReference>
<feature type="domain" description="TonB-dependent receptor plug" evidence="8">
    <location>
        <begin position="171"/>
        <end position="261"/>
    </location>
</feature>
<evidence type="ECO:0000256" key="3">
    <source>
        <dbReference type="ARBA" id="ARBA00022452"/>
    </source>
</evidence>
<keyword evidence="6" id="KW-0998">Cell outer membrane</keyword>
<keyword evidence="3" id="KW-1134">Transmembrane beta strand</keyword>
<evidence type="ECO:0000313" key="10">
    <source>
        <dbReference type="EMBL" id="XCB34596.1"/>
    </source>
</evidence>
<name>A0AAU7ZUI2_9BACT</name>
<reference evidence="10" key="1">
    <citation type="submission" date="2023-08" db="EMBL/GenBank/DDBJ databases">
        <authorList>
            <person name="Messyasz A."/>
            <person name="Mannisto M.K."/>
            <person name="Kerkhof L.J."/>
            <person name="Haggblom M."/>
        </authorList>
    </citation>
    <scope>NUCLEOTIDE SEQUENCE</scope>
    <source>
        <strain evidence="10">X5P6</strain>
    </source>
</reference>
<feature type="domain" description="TonB-dependent transporter Oar-like beta-barrel" evidence="9">
    <location>
        <begin position="268"/>
        <end position="1160"/>
    </location>
</feature>
<dbReference type="Gene3D" id="2.170.130.10">
    <property type="entry name" value="TonB-dependent receptor, plug domain"/>
    <property type="match status" value="1"/>
</dbReference>
<dbReference type="GO" id="GO:0015344">
    <property type="term" value="F:siderophore uptake transmembrane transporter activity"/>
    <property type="evidence" value="ECO:0007669"/>
    <property type="project" value="TreeGrafter"/>
</dbReference>
<evidence type="ECO:0000256" key="7">
    <source>
        <dbReference type="SAM" id="Phobius"/>
    </source>
</evidence>
<keyword evidence="7" id="KW-1133">Transmembrane helix</keyword>
<keyword evidence="2" id="KW-0813">Transport</keyword>
<evidence type="ECO:0000259" key="8">
    <source>
        <dbReference type="Pfam" id="PF07715"/>
    </source>
</evidence>
<dbReference type="Pfam" id="PF13620">
    <property type="entry name" value="CarboxypepD_reg"/>
    <property type="match status" value="1"/>
</dbReference>
<dbReference type="InterPro" id="IPR036942">
    <property type="entry name" value="Beta-barrel_TonB_sf"/>
</dbReference>
<evidence type="ECO:0000256" key="5">
    <source>
        <dbReference type="ARBA" id="ARBA00023136"/>
    </source>
</evidence>
<sequence length="1167" mass="125511">MFPNFPVTQDQRPPFSSHKALLSNVVTLCTVLMALFALAVAPAKAQFDSASVLGTVKDPSGAAIGSASVTLLSPAKGVQSVRQTDANGDYEFTNVQPGEYTVTVQANGFEKSDTDRFVVTVGARQRVDLALKVGSDNQTVTVSGAATLLETDTSDRGETIQTREAVTLPLNGRSYADLSTLVPGVRKSLLETLSAPPRDASYNVNGQNSMTNNFQLDGVDNNAYQTANQGFSNEAVIPSPDAVQEFKVQTDNYSAEYGRAGGAIVNATIRSGTNQFHGVVYDYLRNTDLNAYGPFIGSGVKPTLVQNQFGGTLGGPIKKDKLFFFADYEGLRVVNRTIQTAVVPTAAQAKGIFTDAAGNPIALSNPITGVKYPNGIIPAGDQSPFAAKVLSILQADAAPNTNVAPGGQNFTSTPANTNNGNKGDIRVDAYISPRSTAFARYSQSSSVVFLAPNIPGLAGGNSNGTLYAYTRQIAGGYNFTPTSNSILQLRLGLTWTQSGKSPVNIGADNLLADFNIPNIPSDPSVNGGLNSQAVTGFSQFGRQTTNPQFTSPYVANPKVNYGFLKGRNSIKVGFEYGYLNESISDFHPQDGEDFYAGQFSRNTPGTANGTAANPAKPTAPDILHEQAYNLADFLFGARNSYQLNNLATIEYERRWYMGYIQDDYKFNNKLTFNLGLRYELVTPNWEQNNHLANFDPTNNTLVQASSGSLYNRSLINLDKKDLAPRFGFAYQIDPKTVFRGGYGIGYAHYFRFGGESTLGYNGPYIVDATINQTPPTLVAGATQPLCTSLTQNPATCFRTTQSGYQTNFASAQNFSTLAAQTRYIPRNFEAAYVQAYHVTVQREVMKDTTLEVSYVGSHGVHVPVLADFNQGSTEPVSCDTIASTCLSQQARRPIANFTNILTALPQGYLIYNSLQTKLERRYSNGIYLINSFTWSRAINNASADLETFGGDSAVVNLYNPAADRGRSSYDQPFNDTLSIIADLPFGRGRMFGQGAPAWQQATLGGWQLSAINVVTSGLPINLTYTPNSGVVVSSASATYSVRPNLVSTPNAVYAPKSSWKKGSSTLTGTLVASQVAVPTASQYFGNSGRNSLRGPAFAQLDLALHKSIPLWSDVSKLEFRVEAFNALNSTNFQYPDSAVTDGGSFGAYSSAVVYPSRQVQLALRLAF</sequence>
<protein>
    <submittedName>
        <fullName evidence="10">Carboxypeptidase regulatory-like domain-containing protein</fullName>
    </submittedName>
</protein>
<evidence type="ECO:0000256" key="1">
    <source>
        <dbReference type="ARBA" id="ARBA00004571"/>
    </source>
</evidence>
<accession>A0AAU7ZUI2</accession>
<dbReference type="PANTHER" id="PTHR30069">
    <property type="entry name" value="TONB-DEPENDENT OUTER MEMBRANE RECEPTOR"/>
    <property type="match status" value="1"/>
</dbReference>
<dbReference type="KEGG" id="tpsc:RBB77_06810"/>
<organism evidence="10">
    <name type="scientific">Tunturiibacter psychrotolerans</name>
    <dbReference type="NCBI Taxonomy" id="3069686"/>
    <lineage>
        <taxon>Bacteria</taxon>
        <taxon>Pseudomonadati</taxon>
        <taxon>Acidobacteriota</taxon>
        <taxon>Terriglobia</taxon>
        <taxon>Terriglobales</taxon>
        <taxon>Acidobacteriaceae</taxon>
        <taxon>Tunturiibacter</taxon>
    </lineage>
</organism>
<dbReference type="GO" id="GO:0044718">
    <property type="term" value="P:siderophore transmembrane transport"/>
    <property type="evidence" value="ECO:0007669"/>
    <property type="project" value="TreeGrafter"/>
</dbReference>
<dbReference type="InterPro" id="IPR039426">
    <property type="entry name" value="TonB-dep_rcpt-like"/>
</dbReference>
<dbReference type="EMBL" id="CP132942">
    <property type="protein sequence ID" value="XCB34596.1"/>
    <property type="molecule type" value="Genomic_DNA"/>
</dbReference>
<evidence type="ECO:0000256" key="4">
    <source>
        <dbReference type="ARBA" id="ARBA00022692"/>
    </source>
</evidence>
<dbReference type="Gene3D" id="2.60.40.1120">
    <property type="entry name" value="Carboxypeptidase-like, regulatory domain"/>
    <property type="match status" value="1"/>
</dbReference>
<evidence type="ECO:0000259" key="9">
    <source>
        <dbReference type="Pfam" id="PF25183"/>
    </source>
</evidence>
<dbReference type="GO" id="GO:0009279">
    <property type="term" value="C:cell outer membrane"/>
    <property type="evidence" value="ECO:0007669"/>
    <property type="project" value="UniProtKB-SubCell"/>
</dbReference>
<dbReference type="InterPro" id="IPR012910">
    <property type="entry name" value="Plug_dom"/>
</dbReference>
<proteinExistence type="predicted"/>
<dbReference type="InterPro" id="IPR013784">
    <property type="entry name" value="Carb-bd-like_fold"/>
</dbReference>
<dbReference type="RefSeq" id="WP_353065887.1">
    <property type="nucleotide sequence ID" value="NZ_CP132942.1"/>
</dbReference>
<keyword evidence="10" id="KW-0121">Carboxypeptidase</keyword>
<dbReference type="Pfam" id="PF25183">
    <property type="entry name" value="OMP_b-brl_4"/>
    <property type="match status" value="1"/>
</dbReference>
<dbReference type="InterPro" id="IPR037066">
    <property type="entry name" value="Plug_dom_sf"/>
</dbReference>
<evidence type="ECO:0000256" key="2">
    <source>
        <dbReference type="ARBA" id="ARBA00022448"/>
    </source>
</evidence>
<reference evidence="10" key="2">
    <citation type="journal article" date="2024" name="Environ. Microbiol.">
        <title>Genome analysis and description of Tunturibacter gen. nov. expands the diversity of Terriglobia in tundra soils.</title>
        <authorList>
            <person name="Messyasz A."/>
            <person name="Mannisto M.K."/>
            <person name="Kerkhof L.J."/>
            <person name="Haggblom M.M."/>
        </authorList>
    </citation>
    <scope>NUCLEOTIDE SEQUENCE</scope>
    <source>
        <strain evidence="10">X5P6</strain>
    </source>
</reference>
<gene>
    <name evidence="10" type="ORF">RBB77_06810</name>
</gene>
<dbReference type="SUPFAM" id="SSF56935">
    <property type="entry name" value="Porins"/>
    <property type="match status" value="1"/>
</dbReference>